<dbReference type="Proteomes" id="UP000584642">
    <property type="component" value="Unassembled WGS sequence"/>
</dbReference>
<feature type="chain" id="PRO_5046207603" description="Elongation factor P" evidence="1">
    <location>
        <begin position="27"/>
        <end position="121"/>
    </location>
</feature>
<name>A0ABX2TK98_9PROT</name>
<accession>A0ABX2TK98</accession>
<gene>
    <name evidence="2" type="ORF">HND93_34185</name>
</gene>
<protein>
    <recommendedName>
        <fullName evidence="4">Elongation factor P</fullName>
    </recommendedName>
</protein>
<keyword evidence="1" id="KW-0732">Signal</keyword>
<comment type="caution">
    <text evidence="2">The sequence shown here is derived from an EMBL/GenBank/DDBJ whole genome shotgun (WGS) entry which is preliminary data.</text>
</comment>
<evidence type="ECO:0000256" key="1">
    <source>
        <dbReference type="SAM" id="SignalP"/>
    </source>
</evidence>
<evidence type="ECO:0000313" key="3">
    <source>
        <dbReference type="Proteomes" id="UP000584642"/>
    </source>
</evidence>
<feature type="signal peptide" evidence="1">
    <location>
        <begin position="1"/>
        <end position="26"/>
    </location>
</feature>
<reference evidence="2 3" key="1">
    <citation type="submission" date="2020-05" db="EMBL/GenBank/DDBJ databases">
        <title>Azospirillum oleiclasticum sp. nov, a nitrogen-fixing and heavy crude oil-emulsifying bacterium isolated from the crude oil of Yumen Oilfield.</title>
        <authorList>
            <person name="Wu D."/>
            <person name="Cai M."/>
            <person name="Zhang X."/>
        </authorList>
    </citation>
    <scope>NUCLEOTIDE SEQUENCE [LARGE SCALE GENOMIC DNA]</scope>
    <source>
        <strain evidence="2 3">ROY-1-1-2</strain>
    </source>
</reference>
<evidence type="ECO:0000313" key="2">
    <source>
        <dbReference type="EMBL" id="NYZ24780.1"/>
    </source>
</evidence>
<organism evidence="2 3">
    <name type="scientific">Azospirillum oleiclasticum</name>
    <dbReference type="NCBI Taxonomy" id="2735135"/>
    <lineage>
        <taxon>Bacteria</taxon>
        <taxon>Pseudomonadati</taxon>
        <taxon>Pseudomonadota</taxon>
        <taxon>Alphaproteobacteria</taxon>
        <taxon>Rhodospirillales</taxon>
        <taxon>Azospirillaceae</taxon>
        <taxon>Azospirillum</taxon>
    </lineage>
</organism>
<sequence length="121" mass="12507">MTPRLTALLPATLLLTAGLLPGAAAAQSPGMPTGSYECWANGAARMLMNFQVTAPGRYTDSEGKPGQFTLDAGTGRVSFQGGMLDGAMPDGFVAVFHTPGGRPTVSFRSPRGAEAAFCERV</sequence>
<evidence type="ECO:0008006" key="4">
    <source>
        <dbReference type="Google" id="ProtNLM"/>
    </source>
</evidence>
<proteinExistence type="predicted"/>
<dbReference type="RefSeq" id="WP_180286552.1">
    <property type="nucleotide sequence ID" value="NZ_JABFDB010000045.1"/>
</dbReference>
<keyword evidence="3" id="KW-1185">Reference proteome</keyword>
<dbReference type="EMBL" id="JABFDB010000045">
    <property type="protein sequence ID" value="NYZ24780.1"/>
    <property type="molecule type" value="Genomic_DNA"/>
</dbReference>